<dbReference type="InterPro" id="IPR007627">
    <property type="entry name" value="RNA_pol_sigma70_r2"/>
</dbReference>
<dbReference type="OrthoDB" id="5244107at2"/>
<sequence length="189" mass="21130">MTPPRAGREPELLVRARAGDREAFATLYNEHAPEVSRYIRGRVRDMHLAEDLTSETFLRALRRISTFTWQGRDFGAWLVTIARNLIVDHFKTARARLEVVVAVTLDGDVLVDSAEDEGLRELAAIEAADTLHTALLALTPDQYGAVQLRYLGQLSLRETATAMHRSEGSIKQLTHRGLATMRRRLAVAA</sequence>
<dbReference type="STRING" id="1935.B1H20_16735"/>
<evidence type="ECO:0000256" key="4">
    <source>
        <dbReference type="ARBA" id="ARBA00023163"/>
    </source>
</evidence>
<dbReference type="InterPro" id="IPR039425">
    <property type="entry name" value="RNA_pol_sigma-70-like"/>
</dbReference>
<accession>A0A1V0UMP3</accession>
<dbReference type="AlphaFoldDB" id="A0A1V0UMP3"/>
<keyword evidence="2" id="KW-0805">Transcription regulation</keyword>
<dbReference type="SUPFAM" id="SSF88659">
    <property type="entry name" value="Sigma3 and sigma4 domains of RNA polymerase sigma factors"/>
    <property type="match status" value="1"/>
</dbReference>
<dbReference type="Pfam" id="PF08281">
    <property type="entry name" value="Sigma70_r4_2"/>
    <property type="match status" value="1"/>
</dbReference>
<evidence type="ECO:0000259" key="6">
    <source>
        <dbReference type="Pfam" id="PF08281"/>
    </source>
</evidence>
<evidence type="ECO:0000259" key="5">
    <source>
        <dbReference type="Pfam" id="PF04542"/>
    </source>
</evidence>
<protein>
    <recommendedName>
        <fullName evidence="9">RNA polymerase subunit sigma-24</fullName>
    </recommendedName>
</protein>
<dbReference type="Proteomes" id="UP000192445">
    <property type="component" value="Chromosome"/>
</dbReference>
<dbReference type="InterPro" id="IPR013325">
    <property type="entry name" value="RNA_pol_sigma_r2"/>
</dbReference>
<evidence type="ECO:0000256" key="1">
    <source>
        <dbReference type="ARBA" id="ARBA00010641"/>
    </source>
</evidence>
<dbReference type="Gene3D" id="1.10.10.10">
    <property type="entry name" value="Winged helix-like DNA-binding domain superfamily/Winged helix DNA-binding domain"/>
    <property type="match status" value="1"/>
</dbReference>
<dbReference type="GO" id="GO:0006352">
    <property type="term" value="P:DNA-templated transcription initiation"/>
    <property type="evidence" value="ECO:0007669"/>
    <property type="project" value="InterPro"/>
</dbReference>
<evidence type="ECO:0000256" key="2">
    <source>
        <dbReference type="ARBA" id="ARBA00023015"/>
    </source>
</evidence>
<comment type="similarity">
    <text evidence="1">Belongs to the sigma-70 factor family. ECF subfamily.</text>
</comment>
<evidence type="ECO:0000313" key="8">
    <source>
        <dbReference type="Proteomes" id="UP000192445"/>
    </source>
</evidence>
<dbReference type="GO" id="GO:0003677">
    <property type="term" value="F:DNA binding"/>
    <property type="evidence" value="ECO:0007669"/>
    <property type="project" value="InterPro"/>
</dbReference>
<feature type="domain" description="RNA polymerase sigma-70 region 2" evidence="5">
    <location>
        <begin position="27"/>
        <end position="94"/>
    </location>
</feature>
<dbReference type="EMBL" id="CP020570">
    <property type="protein sequence ID" value="ARF66242.1"/>
    <property type="molecule type" value="Genomic_DNA"/>
</dbReference>
<keyword evidence="4" id="KW-0804">Transcription</keyword>
<evidence type="ECO:0008006" key="9">
    <source>
        <dbReference type="Google" id="ProtNLM"/>
    </source>
</evidence>
<feature type="domain" description="RNA polymerase sigma factor 70 region 4 type 2" evidence="6">
    <location>
        <begin position="130"/>
        <end position="181"/>
    </location>
</feature>
<dbReference type="KEGG" id="svu:B1H20_16735"/>
<proteinExistence type="inferred from homology"/>
<gene>
    <name evidence="7" type="ORF">B1H20_16735</name>
</gene>
<dbReference type="Gene3D" id="1.10.1740.10">
    <property type="match status" value="1"/>
</dbReference>
<reference evidence="7 8" key="1">
    <citation type="submission" date="2017-03" db="EMBL/GenBank/DDBJ databases">
        <title>Complete Genome Sequence of a natural compounds producer, Streptomyces violaceus S21.</title>
        <authorList>
            <person name="Zhong C."/>
            <person name="Zhao Z."/>
            <person name="Fu J."/>
            <person name="Zong G."/>
            <person name="Qin R."/>
            <person name="Cao G."/>
        </authorList>
    </citation>
    <scope>NUCLEOTIDE SEQUENCE [LARGE SCALE GENOMIC DNA]</scope>
    <source>
        <strain evidence="7 8">S21</strain>
    </source>
</reference>
<dbReference type="InterPro" id="IPR014284">
    <property type="entry name" value="RNA_pol_sigma-70_dom"/>
</dbReference>
<evidence type="ECO:0000256" key="3">
    <source>
        <dbReference type="ARBA" id="ARBA00023082"/>
    </source>
</evidence>
<dbReference type="Pfam" id="PF04542">
    <property type="entry name" value="Sigma70_r2"/>
    <property type="match status" value="1"/>
</dbReference>
<dbReference type="PANTHER" id="PTHR43133:SF57">
    <property type="entry name" value="RNA POLYMERASE SIGMA-70 FACTOR"/>
    <property type="match status" value="1"/>
</dbReference>
<dbReference type="InterPro" id="IPR013324">
    <property type="entry name" value="RNA_pol_sigma_r3/r4-like"/>
</dbReference>
<dbReference type="NCBIfam" id="TIGR02937">
    <property type="entry name" value="sigma70-ECF"/>
    <property type="match status" value="1"/>
</dbReference>
<evidence type="ECO:0000313" key="7">
    <source>
        <dbReference type="EMBL" id="ARF66242.1"/>
    </source>
</evidence>
<dbReference type="PANTHER" id="PTHR43133">
    <property type="entry name" value="RNA POLYMERASE ECF-TYPE SIGMA FACTO"/>
    <property type="match status" value="1"/>
</dbReference>
<dbReference type="InterPro" id="IPR036388">
    <property type="entry name" value="WH-like_DNA-bd_sf"/>
</dbReference>
<dbReference type="InterPro" id="IPR013249">
    <property type="entry name" value="RNA_pol_sigma70_r4_t2"/>
</dbReference>
<name>A0A1V0UMP3_STRVN</name>
<keyword evidence="3" id="KW-0731">Sigma factor</keyword>
<organism evidence="7 8">
    <name type="scientific">Streptomyces violaceoruber</name>
    <dbReference type="NCBI Taxonomy" id="1935"/>
    <lineage>
        <taxon>Bacteria</taxon>
        <taxon>Bacillati</taxon>
        <taxon>Actinomycetota</taxon>
        <taxon>Actinomycetes</taxon>
        <taxon>Kitasatosporales</taxon>
        <taxon>Streptomycetaceae</taxon>
        <taxon>Streptomyces</taxon>
        <taxon>Streptomyces violaceoruber group</taxon>
    </lineage>
</organism>
<dbReference type="GO" id="GO:0016987">
    <property type="term" value="F:sigma factor activity"/>
    <property type="evidence" value="ECO:0007669"/>
    <property type="project" value="UniProtKB-KW"/>
</dbReference>
<dbReference type="SUPFAM" id="SSF88946">
    <property type="entry name" value="Sigma2 domain of RNA polymerase sigma factors"/>
    <property type="match status" value="1"/>
</dbReference>